<protein>
    <recommendedName>
        <fullName evidence="5">DUF4005 domain-containing protein</fullName>
    </recommendedName>
</protein>
<comment type="similarity">
    <text evidence="2">Belongs to the IQD family.</text>
</comment>
<evidence type="ECO:0000259" key="5">
    <source>
        <dbReference type="Pfam" id="PF13178"/>
    </source>
</evidence>
<evidence type="ECO:0000313" key="6">
    <source>
        <dbReference type="EMBL" id="KAK8483778.1"/>
    </source>
</evidence>
<feature type="compositionally biased region" description="Basic and acidic residues" evidence="4">
    <location>
        <begin position="644"/>
        <end position="658"/>
    </location>
</feature>
<dbReference type="EMBL" id="JBBPBN010000621">
    <property type="protein sequence ID" value="KAK8483778.1"/>
    <property type="molecule type" value="Genomic_DNA"/>
</dbReference>
<dbReference type="PANTHER" id="PTHR32295:SF281">
    <property type="entry name" value="PROTEIN IQ-DOMAIN 31"/>
    <property type="match status" value="1"/>
</dbReference>
<evidence type="ECO:0000256" key="4">
    <source>
        <dbReference type="SAM" id="MobiDB-lite"/>
    </source>
</evidence>
<keyword evidence="1" id="KW-0112">Calmodulin-binding</keyword>
<accession>A0ABR1ZT13</accession>
<dbReference type="Pfam" id="PF13178">
    <property type="entry name" value="DUF4005"/>
    <property type="match status" value="1"/>
</dbReference>
<evidence type="ECO:0000313" key="7">
    <source>
        <dbReference type="Proteomes" id="UP001396334"/>
    </source>
</evidence>
<comment type="caution">
    <text evidence="6">The sequence shown here is derived from an EMBL/GenBank/DDBJ whole genome shotgun (WGS) entry which is preliminary data.</text>
</comment>
<dbReference type="Pfam" id="PF00612">
    <property type="entry name" value="IQ"/>
    <property type="match status" value="2"/>
</dbReference>
<evidence type="ECO:0000256" key="1">
    <source>
        <dbReference type="ARBA" id="ARBA00022860"/>
    </source>
</evidence>
<feature type="compositionally biased region" description="Polar residues" evidence="4">
    <location>
        <begin position="631"/>
        <end position="641"/>
    </location>
</feature>
<feature type="compositionally biased region" description="Polar residues" evidence="4">
    <location>
        <begin position="715"/>
        <end position="733"/>
    </location>
</feature>
<evidence type="ECO:0000256" key="2">
    <source>
        <dbReference type="ARBA" id="ARBA00024341"/>
    </source>
</evidence>
<comment type="subunit">
    <text evidence="3">Binds to multiple calmodulin (CaM) in the presence of Ca(2+) and CaM-like proteins.</text>
</comment>
<dbReference type="Proteomes" id="UP001396334">
    <property type="component" value="Unassembled WGS sequence"/>
</dbReference>
<dbReference type="InterPro" id="IPR000048">
    <property type="entry name" value="IQ_motif_EF-hand-BS"/>
</dbReference>
<feature type="region of interest" description="Disordered" evidence="4">
    <location>
        <begin position="626"/>
        <end position="768"/>
    </location>
</feature>
<feature type="domain" description="DUF4005" evidence="5">
    <location>
        <begin position="657"/>
        <end position="743"/>
    </location>
</feature>
<dbReference type="PROSITE" id="PS50096">
    <property type="entry name" value="IQ"/>
    <property type="match status" value="2"/>
</dbReference>
<reference evidence="6 7" key="1">
    <citation type="journal article" date="2024" name="G3 (Bethesda)">
        <title>Genome assembly of Hibiscus sabdariffa L. provides insights into metabolisms of medicinal natural products.</title>
        <authorList>
            <person name="Kim T."/>
        </authorList>
    </citation>
    <scope>NUCLEOTIDE SEQUENCE [LARGE SCALE GENOMIC DNA]</scope>
    <source>
        <strain evidence="6">TK-2024</strain>
        <tissue evidence="6">Old leaves</tissue>
    </source>
</reference>
<sequence length="768" mass="85036">MRQNKEGWTLVPDVTALWAHPQTTAFNSSQSSTVPTPTLLLLIPTVNRPPSATISELESKSTIRAAKALHLRFPRDLRVMGKSPGKWIKSVLFGKKSSKSSHPKAKEVTNERQVLVEARVSETDLATAPPFSSQLNPCATERDERELELENKEAAYISHDDGISLPISEDIDSQNFTLQDSPCDPERIKQEQAATLVQASFRGYLARRAFWALKGIIRLQALIRGHLVRRQAIATLCCMMGIIKLQARVRGLMVRHFDDVHELQKNRNQINFLQESKLVVSVGVNVTSRFGKLSSNAFVCKLIASSPTVMPLRLHYDVGEPNSVWIWLERWSASCFWKPIPQPKKAPDCKLQKKQVNGQVAEMDAGRTKRSVRRIPPANLDGTSLQATSEFDKPKRNLRKISSHPAESVQANPQNELEKVKRSLRKVHNPVVENSQSEFEFEKPEQSLKKVSSTTGLDTVEQGLNSSAEKTNKETAMAANNSTDKMKKEMAMAVNSSAEKMKKETVMTANSSAEKMKKETVMTVNSSAEKMKETGVNSSSEKRKKELAMAVNSSPEKLKKEMALTANSSAERMNTEMAVTVYGSSENKKKLMRTSKSPDFETAPGPLKINETADLSHADLAGIDSKPLTDITANDENTPITNVELKRKNEPTKTDLQKSGRKASNPPKQDRTENGTQSSPALPSYMAATESAKAKLKLQGSPHSAPDGGDKSNLTRRQSLPSSANNKISSQSPRTHRQVHSEKVGKSDRSTLSSRDGNGKATQVEWRR</sequence>
<dbReference type="PANTHER" id="PTHR32295">
    <property type="entry name" value="IQ-DOMAIN 5-RELATED"/>
    <property type="match status" value="1"/>
</dbReference>
<dbReference type="InterPro" id="IPR025064">
    <property type="entry name" value="DUF4005"/>
</dbReference>
<feature type="region of interest" description="Disordered" evidence="4">
    <location>
        <begin position="443"/>
        <end position="476"/>
    </location>
</feature>
<name>A0ABR1ZT13_9ROSI</name>
<dbReference type="CDD" id="cd23767">
    <property type="entry name" value="IQCD"/>
    <property type="match status" value="1"/>
</dbReference>
<feature type="region of interest" description="Disordered" evidence="4">
    <location>
        <begin position="588"/>
        <end position="613"/>
    </location>
</feature>
<feature type="compositionally biased region" description="Polar residues" evidence="4">
    <location>
        <begin position="449"/>
        <end position="469"/>
    </location>
</feature>
<feature type="region of interest" description="Disordered" evidence="4">
    <location>
        <begin position="529"/>
        <end position="559"/>
    </location>
</feature>
<proteinExistence type="inferred from homology"/>
<feature type="compositionally biased region" description="Basic and acidic residues" evidence="4">
    <location>
        <begin position="739"/>
        <end position="749"/>
    </location>
</feature>
<organism evidence="6 7">
    <name type="scientific">Hibiscus sabdariffa</name>
    <name type="common">roselle</name>
    <dbReference type="NCBI Taxonomy" id="183260"/>
    <lineage>
        <taxon>Eukaryota</taxon>
        <taxon>Viridiplantae</taxon>
        <taxon>Streptophyta</taxon>
        <taxon>Embryophyta</taxon>
        <taxon>Tracheophyta</taxon>
        <taxon>Spermatophyta</taxon>
        <taxon>Magnoliopsida</taxon>
        <taxon>eudicotyledons</taxon>
        <taxon>Gunneridae</taxon>
        <taxon>Pentapetalae</taxon>
        <taxon>rosids</taxon>
        <taxon>malvids</taxon>
        <taxon>Malvales</taxon>
        <taxon>Malvaceae</taxon>
        <taxon>Malvoideae</taxon>
        <taxon>Hibiscus</taxon>
    </lineage>
</organism>
<evidence type="ECO:0000256" key="3">
    <source>
        <dbReference type="ARBA" id="ARBA00024378"/>
    </source>
</evidence>
<gene>
    <name evidence="6" type="ORF">V6N11_048128</name>
</gene>
<dbReference type="Gene3D" id="1.20.5.190">
    <property type="match status" value="1"/>
</dbReference>
<keyword evidence="7" id="KW-1185">Reference proteome</keyword>
<dbReference type="SMART" id="SM00015">
    <property type="entry name" value="IQ"/>
    <property type="match status" value="2"/>
</dbReference>